<reference evidence="2" key="1">
    <citation type="submission" date="2016-10" db="EMBL/GenBank/DDBJ databases">
        <authorList>
            <person name="Varghese N."/>
            <person name="Submissions S."/>
        </authorList>
    </citation>
    <scope>NUCLEOTIDE SEQUENCE [LARGE SCALE GENOMIC DNA]</scope>
    <source>
        <strain evidence="2">CGMCC 1.6495</strain>
    </source>
</reference>
<evidence type="ECO:0000313" key="1">
    <source>
        <dbReference type="EMBL" id="SER78729.1"/>
    </source>
</evidence>
<keyword evidence="2" id="KW-1185">Reference proteome</keyword>
<name>A0A1H9S3M2_9GAMM</name>
<dbReference type="InterPro" id="IPR009752">
    <property type="entry name" value="Phage_Mu_GpJ"/>
</dbReference>
<organism evidence="1 2">
    <name type="scientific">Vreelandella subterranea</name>
    <dbReference type="NCBI Taxonomy" id="416874"/>
    <lineage>
        <taxon>Bacteria</taxon>
        <taxon>Pseudomonadati</taxon>
        <taxon>Pseudomonadota</taxon>
        <taxon>Gammaproteobacteria</taxon>
        <taxon>Oceanospirillales</taxon>
        <taxon>Halomonadaceae</taxon>
        <taxon>Vreelandella</taxon>
    </lineage>
</organism>
<protein>
    <submittedName>
        <fullName evidence="1">Mu-like prophage protein gp36</fullName>
    </submittedName>
</protein>
<sequence>MPYCTQADLVERFGENELLDLASDDTGLAIDAPVVDGAIADASGEIDGYVSAAGYTVPLSNVPRIITAYACDIARYRLSDDRATEQVTKRYNDAVKFLRSVAKGEVRLGIASSESAAGSAGNVMMETGRRVFGGGGF</sequence>
<gene>
    <name evidence="1" type="ORF">SAMN04487958_1035</name>
</gene>
<accession>A0A1H9S3M2</accession>
<dbReference type="Pfam" id="PF07030">
    <property type="entry name" value="Phage_Mu_Gp36"/>
    <property type="match status" value="1"/>
</dbReference>
<dbReference type="AlphaFoldDB" id="A0A1H9S3M2"/>
<dbReference type="Proteomes" id="UP000198505">
    <property type="component" value="Unassembled WGS sequence"/>
</dbReference>
<dbReference type="RefSeq" id="WP_092826009.1">
    <property type="nucleotide sequence ID" value="NZ_FOGS01000003.1"/>
</dbReference>
<proteinExistence type="predicted"/>
<dbReference type="EMBL" id="FOGS01000003">
    <property type="protein sequence ID" value="SER78729.1"/>
    <property type="molecule type" value="Genomic_DNA"/>
</dbReference>
<evidence type="ECO:0000313" key="2">
    <source>
        <dbReference type="Proteomes" id="UP000198505"/>
    </source>
</evidence>
<dbReference type="STRING" id="416874.SAMN04487958_1035"/>